<dbReference type="PANTHER" id="PTHR22854">
    <property type="entry name" value="TRYPTOPHAN BIOSYNTHESIS PROTEIN"/>
    <property type="match status" value="1"/>
</dbReference>
<dbReference type="Gene3D" id="3.20.20.70">
    <property type="entry name" value="Aldolase class I"/>
    <property type="match status" value="1"/>
</dbReference>
<dbReference type="HAMAP" id="MF_00134_B">
    <property type="entry name" value="IGPS_B"/>
    <property type="match status" value="1"/>
</dbReference>
<evidence type="ECO:0000256" key="1">
    <source>
        <dbReference type="ARBA" id="ARBA00001633"/>
    </source>
</evidence>
<dbReference type="CDD" id="cd00331">
    <property type="entry name" value="IGPS"/>
    <property type="match status" value="1"/>
</dbReference>
<evidence type="ECO:0000256" key="6">
    <source>
        <dbReference type="ARBA" id="ARBA00023141"/>
    </source>
</evidence>
<reference evidence="10" key="2">
    <citation type="submission" date="2023-01" db="EMBL/GenBank/DDBJ databases">
        <title>Draft genome sequence of Algimonas ampicilliniresistens strain NBRC 108219.</title>
        <authorList>
            <person name="Sun Q."/>
            <person name="Mori K."/>
        </authorList>
    </citation>
    <scope>NUCLEOTIDE SEQUENCE</scope>
    <source>
        <strain evidence="10">NBRC 108219</strain>
    </source>
</reference>
<comment type="pathway">
    <text evidence="2 8">Amino-acid biosynthesis; L-tryptophan biosynthesis; L-tryptophan from chorismate: step 4/5.</text>
</comment>
<dbReference type="InterPro" id="IPR013785">
    <property type="entry name" value="Aldolase_TIM"/>
</dbReference>
<comment type="catalytic activity">
    <reaction evidence="1 8">
        <text>1-(2-carboxyphenylamino)-1-deoxy-D-ribulose 5-phosphate + H(+) = (1S,2R)-1-C-(indol-3-yl)glycerol 3-phosphate + CO2 + H2O</text>
        <dbReference type="Rhea" id="RHEA:23476"/>
        <dbReference type="ChEBI" id="CHEBI:15377"/>
        <dbReference type="ChEBI" id="CHEBI:15378"/>
        <dbReference type="ChEBI" id="CHEBI:16526"/>
        <dbReference type="ChEBI" id="CHEBI:58613"/>
        <dbReference type="ChEBI" id="CHEBI:58866"/>
        <dbReference type="EC" id="4.1.1.48"/>
    </reaction>
</comment>
<dbReference type="InterPro" id="IPR001468">
    <property type="entry name" value="Indole-3-GlycerolPSynthase_CS"/>
</dbReference>
<keyword evidence="7 8" id="KW-0456">Lyase</keyword>
<sequence length="259" mass="28055">MMDVPDILAKIAAYKVDEVAEIDRNWVEATLKTVSTPLGFQNRLTNSPSPALICEVKKASPSKGIIREDFDPANIARAYQSGGAACLSVLTDGPGFQGSKVIFAEVRNATDLPLLRKDFMIDPLQVREARAMGADAILVILAMTDDTVSKRLIDEAEQLGMDVLVETHDESELQRAIDLGATMIGVNNRDLRTFDTTLATFERLAPFVPSGALLVAESGIFTRDDIDRLAAAGAQAHLIGESLMRQTDVEAATRALRGR</sequence>
<evidence type="ECO:0000256" key="3">
    <source>
        <dbReference type="ARBA" id="ARBA00022605"/>
    </source>
</evidence>
<reference evidence="10" key="1">
    <citation type="journal article" date="2014" name="Int. J. Syst. Evol. Microbiol.">
        <title>Complete genome of a new Firmicutes species belonging to the dominant human colonic microbiota ('Ruminococcus bicirculans') reveals two chromosomes and a selective capacity to utilize plant glucans.</title>
        <authorList>
            <consortium name="NISC Comparative Sequencing Program"/>
            <person name="Wegmann U."/>
            <person name="Louis P."/>
            <person name="Goesmann A."/>
            <person name="Henrissat B."/>
            <person name="Duncan S.H."/>
            <person name="Flint H.J."/>
        </authorList>
    </citation>
    <scope>NUCLEOTIDE SEQUENCE</scope>
    <source>
        <strain evidence="10">NBRC 108219</strain>
    </source>
</reference>
<evidence type="ECO:0000256" key="2">
    <source>
        <dbReference type="ARBA" id="ARBA00004696"/>
    </source>
</evidence>
<dbReference type="InterPro" id="IPR013798">
    <property type="entry name" value="Indole-3-glycerol_P_synth_dom"/>
</dbReference>
<dbReference type="NCBIfam" id="NF001377">
    <property type="entry name" value="PRK00278.2-4"/>
    <property type="match status" value="1"/>
</dbReference>
<accession>A0ABQ5V8N2</accession>
<keyword evidence="6 8" id="KW-0057">Aromatic amino acid biosynthesis</keyword>
<dbReference type="EC" id="4.1.1.48" evidence="8"/>
<dbReference type="Pfam" id="PF00218">
    <property type="entry name" value="IGPS"/>
    <property type="match status" value="1"/>
</dbReference>
<keyword evidence="3 8" id="KW-0028">Amino-acid biosynthesis</keyword>
<evidence type="ECO:0000259" key="9">
    <source>
        <dbReference type="Pfam" id="PF00218"/>
    </source>
</evidence>
<dbReference type="PROSITE" id="PS00614">
    <property type="entry name" value="IGPS"/>
    <property type="match status" value="1"/>
</dbReference>
<organism evidence="10 11">
    <name type="scientific">Algimonas ampicilliniresistens</name>
    <dbReference type="NCBI Taxonomy" id="1298735"/>
    <lineage>
        <taxon>Bacteria</taxon>
        <taxon>Pseudomonadati</taxon>
        <taxon>Pseudomonadota</taxon>
        <taxon>Alphaproteobacteria</taxon>
        <taxon>Maricaulales</taxon>
        <taxon>Robiginitomaculaceae</taxon>
        <taxon>Algimonas</taxon>
    </lineage>
</organism>
<dbReference type="Proteomes" id="UP001161391">
    <property type="component" value="Unassembled WGS sequence"/>
</dbReference>
<feature type="domain" description="Indole-3-glycerol phosphate synthase" evidence="9">
    <location>
        <begin position="8"/>
        <end position="256"/>
    </location>
</feature>
<dbReference type="NCBIfam" id="NF001370">
    <property type="entry name" value="PRK00278.1-2"/>
    <property type="match status" value="1"/>
</dbReference>
<evidence type="ECO:0000313" key="11">
    <source>
        <dbReference type="Proteomes" id="UP001161391"/>
    </source>
</evidence>
<evidence type="ECO:0000256" key="8">
    <source>
        <dbReference type="HAMAP-Rule" id="MF_00134"/>
    </source>
</evidence>
<dbReference type="PANTHER" id="PTHR22854:SF2">
    <property type="entry name" value="INDOLE-3-GLYCEROL-PHOSPHATE SYNTHASE"/>
    <property type="match status" value="1"/>
</dbReference>
<protein>
    <recommendedName>
        <fullName evidence="8">Indole-3-glycerol phosphate synthase</fullName>
        <shortName evidence="8">IGPS</shortName>
        <ecNumber evidence="8">4.1.1.48</ecNumber>
    </recommendedName>
</protein>
<keyword evidence="11" id="KW-1185">Reference proteome</keyword>
<evidence type="ECO:0000256" key="5">
    <source>
        <dbReference type="ARBA" id="ARBA00022822"/>
    </source>
</evidence>
<dbReference type="InterPro" id="IPR045186">
    <property type="entry name" value="Indole-3-glycerol_P_synth"/>
</dbReference>
<keyword evidence="5 8" id="KW-0822">Tryptophan biosynthesis</keyword>
<proteinExistence type="inferred from homology"/>
<dbReference type="InterPro" id="IPR011060">
    <property type="entry name" value="RibuloseP-bd_barrel"/>
</dbReference>
<comment type="similarity">
    <text evidence="8">Belongs to the TrpC family.</text>
</comment>
<dbReference type="SUPFAM" id="SSF51366">
    <property type="entry name" value="Ribulose-phoshate binding barrel"/>
    <property type="match status" value="1"/>
</dbReference>
<name>A0ABQ5V8N2_9PROT</name>
<keyword evidence="4 8" id="KW-0210">Decarboxylase</keyword>
<dbReference type="EMBL" id="BSNK01000001">
    <property type="protein sequence ID" value="GLQ23412.1"/>
    <property type="molecule type" value="Genomic_DNA"/>
</dbReference>
<evidence type="ECO:0000256" key="4">
    <source>
        <dbReference type="ARBA" id="ARBA00022793"/>
    </source>
</evidence>
<gene>
    <name evidence="8 10" type="primary">trpC</name>
    <name evidence="10" type="ORF">GCM10007853_12860</name>
</gene>
<evidence type="ECO:0000256" key="7">
    <source>
        <dbReference type="ARBA" id="ARBA00023239"/>
    </source>
</evidence>
<comment type="caution">
    <text evidence="10">The sequence shown here is derived from an EMBL/GenBank/DDBJ whole genome shotgun (WGS) entry which is preliminary data.</text>
</comment>
<evidence type="ECO:0000313" key="10">
    <source>
        <dbReference type="EMBL" id="GLQ23412.1"/>
    </source>
</evidence>